<proteinExistence type="predicted"/>
<evidence type="ECO:0000256" key="1">
    <source>
        <dbReference type="SAM" id="MobiDB-lite"/>
    </source>
</evidence>
<dbReference type="EMBL" id="WJQU01000002">
    <property type="protein sequence ID" value="KAJ6641867.1"/>
    <property type="molecule type" value="Genomic_DNA"/>
</dbReference>
<comment type="caution">
    <text evidence="2">The sequence shown here is derived from an EMBL/GenBank/DDBJ whole genome shotgun (WGS) entry which is preliminary data.</text>
</comment>
<protein>
    <submittedName>
        <fullName evidence="2">Uncharacterized protein</fullName>
    </submittedName>
</protein>
<organism evidence="2 3">
    <name type="scientific">Pseudolycoriella hygida</name>
    <dbReference type="NCBI Taxonomy" id="35572"/>
    <lineage>
        <taxon>Eukaryota</taxon>
        <taxon>Metazoa</taxon>
        <taxon>Ecdysozoa</taxon>
        <taxon>Arthropoda</taxon>
        <taxon>Hexapoda</taxon>
        <taxon>Insecta</taxon>
        <taxon>Pterygota</taxon>
        <taxon>Neoptera</taxon>
        <taxon>Endopterygota</taxon>
        <taxon>Diptera</taxon>
        <taxon>Nematocera</taxon>
        <taxon>Sciaroidea</taxon>
        <taxon>Sciaridae</taxon>
        <taxon>Pseudolycoriella</taxon>
    </lineage>
</organism>
<reference evidence="2" key="1">
    <citation type="submission" date="2022-07" db="EMBL/GenBank/DDBJ databases">
        <authorList>
            <person name="Trinca V."/>
            <person name="Uliana J.V.C."/>
            <person name="Torres T.T."/>
            <person name="Ward R.J."/>
            <person name="Monesi N."/>
        </authorList>
    </citation>
    <scope>NUCLEOTIDE SEQUENCE</scope>
    <source>
        <strain evidence="2">HSMRA1968</strain>
        <tissue evidence="2">Whole embryos</tissue>
    </source>
</reference>
<feature type="non-terminal residue" evidence="2">
    <location>
        <position position="92"/>
    </location>
</feature>
<sequence length="92" mass="10026">MSVQTELNVVGSKETTVHVHAESSTSKSVYSPPLIENTESEALSSADNMVLNELKPLEELGVALPSQCELNVAKKYVTGKRVEHEKDNAARM</sequence>
<evidence type="ECO:0000313" key="3">
    <source>
        <dbReference type="Proteomes" id="UP001151699"/>
    </source>
</evidence>
<dbReference type="AlphaFoldDB" id="A0A9Q0N2L8"/>
<evidence type="ECO:0000313" key="2">
    <source>
        <dbReference type="EMBL" id="KAJ6641867.1"/>
    </source>
</evidence>
<feature type="region of interest" description="Disordered" evidence="1">
    <location>
        <begin position="1"/>
        <end position="33"/>
    </location>
</feature>
<keyword evidence="3" id="KW-1185">Reference proteome</keyword>
<gene>
    <name evidence="2" type="ORF">Bhyg_06812</name>
</gene>
<dbReference type="Proteomes" id="UP001151699">
    <property type="component" value="Chromosome B"/>
</dbReference>
<accession>A0A9Q0N2L8</accession>
<name>A0A9Q0N2L8_9DIPT</name>